<evidence type="ECO:0000259" key="1">
    <source>
        <dbReference type="SMART" id="SM00901"/>
    </source>
</evidence>
<dbReference type="AlphaFoldDB" id="A0A0R3LBH4"/>
<dbReference type="SMART" id="SM00901">
    <property type="entry name" value="FRG"/>
    <property type="match status" value="1"/>
</dbReference>
<protein>
    <recommendedName>
        <fullName evidence="1">FRG domain-containing protein</fullName>
    </recommendedName>
</protein>
<reference evidence="2 3" key="1">
    <citation type="submission" date="2014-03" db="EMBL/GenBank/DDBJ databases">
        <title>Bradyrhizobium valentinum sp. nov., isolated from effective nodules of Lupinus mariae-josephae, a lupine endemic of basic-lime soils in Eastern Spain.</title>
        <authorList>
            <person name="Duran D."/>
            <person name="Rey L."/>
            <person name="Navarro A."/>
            <person name="Busquets A."/>
            <person name="Imperial J."/>
            <person name="Ruiz-Argueso T."/>
        </authorList>
    </citation>
    <scope>NUCLEOTIDE SEQUENCE [LARGE SCALE GENOMIC DNA]</scope>
    <source>
        <strain evidence="2 3">LmjM3</strain>
    </source>
</reference>
<accession>A0A0R3LBH4</accession>
<feature type="domain" description="FRG" evidence="1">
    <location>
        <begin position="1"/>
        <end position="98"/>
    </location>
</feature>
<organism evidence="2 3">
    <name type="scientific">Bradyrhizobium valentinum</name>
    <dbReference type="NCBI Taxonomy" id="1518501"/>
    <lineage>
        <taxon>Bacteria</taxon>
        <taxon>Pseudomonadati</taxon>
        <taxon>Pseudomonadota</taxon>
        <taxon>Alphaproteobacteria</taxon>
        <taxon>Hyphomicrobiales</taxon>
        <taxon>Nitrobacteraceae</taxon>
        <taxon>Bradyrhizobium</taxon>
    </lineage>
</organism>
<dbReference type="STRING" id="1518501.CQ10_37365"/>
<evidence type="ECO:0000313" key="3">
    <source>
        <dbReference type="Proteomes" id="UP000051913"/>
    </source>
</evidence>
<dbReference type="Proteomes" id="UP000051913">
    <property type="component" value="Unassembled WGS sequence"/>
</dbReference>
<name>A0A0R3LBH4_9BRAD</name>
<keyword evidence="3" id="KW-1185">Reference proteome</keyword>
<dbReference type="Pfam" id="PF08867">
    <property type="entry name" value="FRG"/>
    <property type="match status" value="1"/>
</dbReference>
<comment type="caution">
    <text evidence="2">The sequence shown here is derived from an EMBL/GenBank/DDBJ whole genome shotgun (WGS) entry which is preliminary data.</text>
</comment>
<gene>
    <name evidence="2" type="ORF">CP49_04820</name>
</gene>
<dbReference type="EMBL" id="LLXX01000153">
    <property type="protein sequence ID" value="KRR02192.1"/>
    <property type="molecule type" value="Genomic_DNA"/>
</dbReference>
<sequence length="214" mass="24940">MPSRWIFRGQSSEAWDLRPSAGRKPGYDPLFEERVFRVFKKDARLHTHMPETNDWDWLALGQHFGLPTRLLDWSTNPLVACFFALMDESYDKESAVVYAYPLNEKQIVDPSDAETWPSPFKLKEVGFMLPSSLAPRISNQRGLFSIHPRPDEPWRPKEIEEHKFIIPAEFRYTFQRKLFRMGVDAAHIWANLEGVCGSLRWQYDRRLGISAAGL</sequence>
<dbReference type="InterPro" id="IPR014966">
    <property type="entry name" value="FRG-dom"/>
</dbReference>
<evidence type="ECO:0000313" key="2">
    <source>
        <dbReference type="EMBL" id="KRR02192.1"/>
    </source>
</evidence>
<proteinExistence type="predicted"/>